<dbReference type="Proteomes" id="UP001292094">
    <property type="component" value="Unassembled WGS sequence"/>
</dbReference>
<feature type="region of interest" description="Disordered" evidence="1">
    <location>
        <begin position="57"/>
        <end position="77"/>
    </location>
</feature>
<proteinExistence type="predicted"/>
<reference evidence="2" key="1">
    <citation type="submission" date="2023-11" db="EMBL/GenBank/DDBJ databases">
        <title>Genome assemblies of two species of porcelain crab, Petrolisthes cinctipes and Petrolisthes manimaculis (Anomura: Porcellanidae).</title>
        <authorList>
            <person name="Angst P."/>
        </authorList>
    </citation>
    <scope>NUCLEOTIDE SEQUENCE</scope>
    <source>
        <strain evidence="2">PB745_02</strain>
        <tissue evidence="2">Gill</tissue>
    </source>
</reference>
<accession>A0AAE1NMN5</accession>
<name>A0AAE1NMN5_9EUCA</name>
<keyword evidence="3" id="KW-1185">Reference proteome</keyword>
<sequence>MLCSRPVCQPSASTQERRIIRRDWQLPPPDLSLAKAAAQGLIESEDTVSQQLPDTPLLLGLNHSQSSQRKATATSRP</sequence>
<evidence type="ECO:0000256" key="1">
    <source>
        <dbReference type="SAM" id="MobiDB-lite"/>
    </source>
</evidence>
<dbReference type="EMBL" id="JAWZYT010005008">
    <property type="protein sequence ID" value="KAK4291907.1"/>
    <property type="molecule type" value="Genomic_DNA"/>
</dbReference>
<protein>
    <submittedName>
        <fullName evidence="2">Uncharacterized protein</fullName>
    </submittedName>
</protein>
<comment type="caution">
    <text evidence="2">The sequence shown here is derived from an EMBL/GenBank/DDBJ whole genome shotgun (WGS) entry which is preliminary data.</text>
</comment>
<evidence type="ECO:0000313" key="3">
    <source>
        <dbReference type="Proteomes" id="UP001292094"/>
    </source>
</evidence>
<feature type="compositionally biased region" description="Polar residues" evidence="1">
    <location>
        <begin position="62"/>
        <end position="77"/>
    </location>
</feature>
<dbReference type="AlphaFoldDB" id="A0AAE1NMN5"/>
<evidence type="ECO:0000313" key="2">
    <source>
        <dbReference type="EMBL" id="KAK4291907.1"/>
    </source>
</evidence>
<gene>
    <name evidence="2" type="ORF">Pmani_035290</name>
</gene>
<organism evidence="2 3">
    <name type="scientific">Petrolisthes manimaculis</name>
    <dbReference type="NCBI Taxonomy" id="1843537"/>
    <lineage>
        <taxon>Eukaryota</taxon>
        <taxon>Metazoa</taxon>
        <taxon>Ecdysozoa</taxon>
        <taxon>Arthropoda</taxon>
        <taxon>Crustacea</taxon>
        <taxon>Multicrustacea</taxon>
        <taxon>Malacostraca</taxon>
        <taxon>Eumalacostraca</taxon>
        <taxon>Eucarida</taxon>
        <taxon>Decapoda</taxon>
        <taxon>Pleocyemata</taxon>
        <taxon>Anomura</taxon>
        <taxon>Galatheoidea</taxon>
        <taxon>Porcellanidae</taxon>
        <taxon>Petrolisthes</taxon>
    </lineage>
</organism>